<dbReference type="EMBL" id="MCGE01000008">
    <property type="protein sequence ID" value="ORZ18566.1"/>
    <property type="molecule type" value="Genomic_DNA"/>
</dbReference>
<dbReference type="OrthoDB" id="2288281at2759"/>
<evidence type="ECO:0000313" key="2">
    <source>
        <dbReference type="Proteomes" id="UP000193560"/>
    </source>
</evidence>
<organism evidence="1 2">
    <name type="scientific">Absidia repens</name>
    <dbReference type="NCBI Taxonomy" id="90262"/>
    <lineage>
        <taxon>Eukaryota</taxon>
        <taxon>Fungi</taxon>
        <taxon>Fungi incertae sedis</taxon>
        <taxon>Mucoromycota</taxon>
        <taxon>Mucoromycotina</taxon>
        <taxon>Mucoromycetes</taxon>
        <taxon>Mucorales</taxon>
        <taxon>Cunninghamellaceae</taxon>
        <taxon>Absidia</taxon>
    </lineage>
</organism>
<comment type="caution">
    <text evidence="1">The sequence shown here is derived from an EMBL/GenBank/DDBJ whole genome shotgun (WGS) entry which is preliminary data.</text>
</comment>
<dbReference type="Proteomes" id="UP000193560">
    <property type="component" value="Unassembled WGS sequence"/>
</dbReference>
<reference evidence="1 2" key="1">
    <citation type="submission" date="2016-07" db="EMBL/GenBank/DDBJ databases">
        <title>Pervasive Adenine N6-methylation of Active Genes in Fungi.</title>
        <authorList>
            <consortium name="DOE Joint Genome Institute"/>
            <person name="Mondo S.J."/>
            <person name="Dannebaum R.O."/>
            <person name="Kuo R.C."/>
            <person name="Labutti K."/>
            <person name="Haridas S."/>
            <person name="Kuo A."/>
            <person name="Salamov A."/>
            <person name="Ahrendt S.R."/>
            <person name="Lipzen A."/>
            <person name="Sullivan W."/>
            <person name="Andreopoulos W.B."/>
            <person name="Clum A."/>
            <person name="Lindquist E."/>
            <person name="Daum C."/>
            <person name="Ramamoorthy G.K."/>
            <person name="Gryganskyi A."/>
            <person name="Culley D."/>
            <person name="Magnuson J.K."/>
            <person name="James T.Y."/>
            <person name="O'Malley M.A."/>
            <person name="Stajich J.E."/>
            <person name="Spatafora J.W."/>
            <person name="Visel A."/>
            <person name="Grigoriev I.V."/>
        </authorList>
    </citation>
    <scope>NUCLEOTIDE SEQUENCE [LARGE SCALE GENOMIC DNA]</scope>
    <source>
        <strain evidence="1 2">NRRL 1336</strain>
    </source>
</reference>
<protein>
    <submittedName>
        <fullName evidence="1">Uncharacterized protein</fullName>
    </submittedName>
</protein>
<accession>A0A1X2ILA2</accession>
<dbReference type="AlphaFoldDB" id="A0A1X2ILA2"/>
<proteinExistence type="predicted"/>
<keyword evidence="2" id="KW-1185">Reference proteome</keyword>
<dbReference type="STRING" id="90262.A0A1X2ILA2"/>
<sequence length="192" mass="22566">MSWRHKFKLLENEQQEYEKSIRTQYEKEKEALVLELKILRQTHTEKVQSMSSSMLQLQKQVARLSHQLAANGITEESDDEMKEDNQEWLFNSLKEDAEFIKTAHSQAMHEYGMSTSHPLWMSIQKNAFDLRQELVNIQTLTSTQQLENQSPQRHNHENTFKMDDKTLSSGLKKVIFGKTHRSVKRKSAIFIS</sequence>
<gene>
    <name evidence="1" type="ORF">BCR42DRAFT_411166</name>
</gene>
<evidence type="ECO:0000313" key="1">
    <source>
        <dbReference type="EMBL" id="ORZ18566.1"/>
    </source>
</evidence>
<name>A0A1X2ILA2_9FUNG</name>